<gene>
    <name evidence="1" type="ORF">A2938_01445</name>
</gene>
<dbReference type="AlphaFoldDB" id="A0A1G2NFF1"/>
<accession>A0A1G2NFF1</accession>
<comment type="caution">
    <text evidence="1">The sequence shown here is derived from an EMBL/GenBank/DDBJ whole genome shotgun (WGS) entry which is preliminary data.</text>
</comment>
<organism evidence="1 2">
    <name type="scientific">Candidatus Taylorbacteria bacterium RIFCSPLOWO2_01_FULL_48_100</name>
    <dbReference type="NCBI Taxonomy" id="1802322"/>
    <lineage>
        <taxon>Bacteria</taxon>
        <taxon>Candidatus Tayloriibacteriota</taxon>
    </lineage>
</organism>
<sequence>MKKILYWLTEIFKKRKPSDTEEDFFRPILFQFPNLLKDSVSSEVDINNWGKDYLSKNKSVEKYIYDTCEALQICGISYTKYKKELGAYSDNELNQKTGKVVGKNFEIEARLALRRTLELFVESWHFKEITVDKEKVFRHFFLIKNLKAFYSRKSNVEEFCDFILDFDTKAILEIRAELDAISVGNVFYLASGKDFKKDTDVKDLSKSFFKLLKEAMPKMPDGQREMVGGSYQLYAETSEVVHGYSGGLTFNLKNYHQEIDGLYARVAVLSSSILEHLAIIGDNYISNKDIKEAINGLKTVDFPQNYLFNMGDKVLVLKQIKAEIVEVSTSKYGCKKYKVKYENKQKDWSWSFEREWFLLKELSKLSDI</sequence>
<proteinExistence type="predicted"/>
<name>A0A1G2NFF1_9BACT</name>
<evidence type="ECO:0000313" key="2">
    <source>
        <dbReference type="Proteomes" id="UP000177797"/>
    </source>
</evidence>
<reference evidence="1 2" key="1">
    <citation type="journal article" date="2016" name="Nat. Commun.">
        <title>Thousands of microbial genomes shed light on interconnected biogeochemical processes in an aquifer system.</title>
        <authorList>
            <person name="Anantharaman K."/>
            <person name="Brown C.T."/>
            <person name="Hug L.A."/>
            <person name="Sharon I."/>
            <person name="Castelle C.J."/>
            <person name="Probst A.J."/>
            <person name="Thomas B.C."/>
            <person name="Singh A."/>
            <person name="Wilkins M.J."/>
            <person name="Karaoz U."/>
            <person name="Brodie E.L."/>
            <person name="Williams K.H."/>
            <person name="Hubbard S.S."/>
            <person name="Banfield J.F."/>
        </authorList>
    </citation>
    <scope>NUCLEOTIDE SEQUENCE [LARGE SCALE GENOMIC DNA]</scope>
</reference>
<dbReference type="Proteomes" id="UP000177797">
    <property type="component" value="Unassembled WGS sequence"/>
</dbReference>
<dbReference type="EMBL" id="MHSA01000017">
    <property type="protein sequence ID" value="OHA34111.1"/>
    <property type="molecule type" value="Genomic_DNA"/>
</dbReference>
<evidence type="ECO:0000313" key="1">
    <source>
        <dbReference type="EMBL" id="OHA34111.1"/>
    </source>
</evidence>
<protein>
    <submittedName>
        <fullName evidence="1">Uncharacterized protein</fullName>
    </submittedName>
</protein>